<dbReference type="SUPFAM" id="SSF53098">
    <property type="entry name" value="Ribonuclease H-like"/>
    <property type="match status" value="1"/>
</dbReference>
<dbReference type="Proteomes" id="UP001143700">
    <property type="component" value="Unassembled WGS sequence"/>
</dbReference>
<proteinExistence type="predicted"/>
<reference evidence="2" key="1">
    <citation type="journal article" date="2022" name="Microorganisms">
        <title>Antibiotic Susceptibility, Resistance Gene Determinants and Corresponding Genomic Regions in Lactobacillus amylovorus Isolates Derived from Wild Boars and Domestic Pigs.</title>
        <authorList>
            <person name="Moravkova M."/>
            <person name="Kostovova I."/>
            <person name="Kavanova K."/>
            <person name="Pechar R."/>
            <person name="Stanek S."/>
            <person name="Brychta A."/>
            <person name="Zeman M."/>
            <person name="Kubasova T."/>
        </authorList>
    </citation>
    <scope>NUCLEOTIDE SEQUENCE</scope>
    <source>
        <strain evidence="2">M356A</strain>
    </source>
</reference>
<gene>
    <name evidence="2" type="ORF">ODV15_07100</name>
</gene>
<accession>A0A9X3WB19</accession>
<dbReference type="SMART" id="SM00292">
    <property type="entry name" value="BRCT"/>
    <property type="match status" value="1"/>
</dbReference>
<name>A0A9X3WB19_LACAM</name>
<dbReference type="InterPro" id="IPR036397">
    <property type="entry name" value="RNaseH_sf"/>
</dbReference>
<feature type="domain" description="BRCT" evidence="1">
    <location>
        <begin position="189"/>
        <end position="277"/>
    </location>
</feature>
<dbReference type="EMBL" id="JAOTGU010000009">
    <property type="protein sequence ID" value="MDB6262314.1"/>
    <property type="molecule type" value="Genomic_DNA"/>
</dbReference>
<reference evidence="2" key="2">
    <citation type="submission" date="2022-10" db="EMBL/GenBank/DDBJ databases">
        <authorList>
            <person name="Kostovova I."/>
            <person name="Moravkova M."/>
            <person name="Pechar R."/>
        </authorList>
    </citation>
    <scope>NUCLEOTIDE SEQUENCE</scope>
    <source>
        <strain evidence="2">M356A</strain>
    </source>
</reference>
<dbReference type="Gene3D" id="3.40.50.10190">
    <property type="entry name" value="BRCT domain"/>
    <property type="match status" value="1"/>
</dbReference>
<dbReference type="GO" id="GO:0003676">
    <property type="term" value="F:nucleic acid binding"/>
    <property type="evidence" value="ECO:0007669"/>
    <property type="project" value="InterPro"/>
</dbReference>
<evidence type="ECO:0000313" key="2">
    <source>
        <dbReference type="EMBL" id="MDB6262314.1"/>
    </source>
</evidence>
<comment type="caution">
    <text evidence="2">The sequence shown here is derived from an EMBL/GenBank/DDBJ whole genome shotgun (WGS) entry which is preliminary data.</text>
</comment>
<dbReference type="RefSeq" id="WP_271870215.1">
    <property type="nucleotide sequence ID" value="NZ_JAOTGU010000009.1"/>
</dbReference>
<dbReference type="InterPro" id="IPR001357">
    <property type="entry name" value="BRCT_dom"/>
</dbReference>
<protein>
    <submittedName>
        <fullName evidence="2">DNA polymerase III</fullName>
    </submittedName>
</protein>
<dbReference type="Pfam" id="PF00533">
    <property type="entry name" value="BRCT"/>
    <property type="match status" value="1"/>
</dbReference>
<dbReference type="InterPro" id="IPR012337">
    <property type="entry name" value="RNaseH-like_sf"/>
</dbReference>
<dbReference type="Gene3D" id="3.30.420.10">
    <property type="entry name" value="Ribonuclease H-like superfamily/Ribonuclease H"/>
    <property type="match status" value="1"/>
</dbReference>
<dbReference type="SUPFAM" id="SSF52113">
    <property type="entry name" value="BRCT domain"/>
    <property type="match status" value="1"/>
</dbReference>
<evidence type="ECO:0000313" key="3">
    <source>
        <dbReference type="Proteomes" id="UP001143700"/>
    </source>
</evidence>
<dbReference type="CDD" id="cd06127">
    <property type="entry name" value="DEDDh"/>
    <property type="match status" value="1"/>
</dbReference>
<dbReference type="InterPro" id="IPR036420">
    <property type="entry name" value="BRCT_dom_sf"/>
</dbReference>
<dbReference type="CDD" id="cd17748">
    <property type="entry name" value="BRCT_DNA_ligase_like"/>
    <property type="match status" value="1"/>
</dbReference>
<sequence>MNERFTGKNLLELPQDFSVVQIETTDLNPTRDQIIEIAANKYRKNKFKKAFEWDSEEDKNDLRDALSQLKSFIGKDTIVINCTAFFRPFMGNAFVNNLGEPFSNDIVDIQRLFRKIENQKSAKLSQMIKFYNLSTSHNLKADEDIKSVEEIYIKLQGEFRKQFKSIKELQPKGSDFRLKDVSGDLAKNDKNNAFYDKYVSATGKLNAYTRKEIAQMINNIGGHFQKNPGEKTDYFIAGKFEGNRGTSNKLEKAKKLPNVTIIHEDDFLDMVAGYEWA</sequence>
<dbReference type="PROSITE" id="PS50172">
    <property type="entry name" value="BRCT"/>
    <property type="match status" value="1"/>
</dbReference>
<evidence type="ECO:0000259" key="1">
    <source>
        <dbReference type="PROSITE" id="PS50172"/>
    </source>
</evidence>
<organism evidence="2 3">
    <name type="scientific">Lactobacillus amylovorus</name>
    <dbReference type="NCBI Taxonomy" id="1604"/>
    <lineage>
        <taxon>Bacteria</taxon>
        <taxon>Bacillati</taxon>
        <taxon>Bacillota</taxon>
        <taxon>Bacilli</taxon>
        <taxon>Lactobacillales</taxon>
        <taxon>Lactobacillaceae</taxon>
        <taxon>Lactobacillus</taxon>
    </lineage>
</organism>
<dbReference type="AlphaFoldDB" id="A0A9X3WB19"/>